<keyword evidence="4" id="KW-1185">Reference proteome</keyword>
<dbReference type="EMBL" id="HG994581">
    <property type="protein sequence ID" value="CAF2877436.1"/>
    <property type="molecule type" value="Genomic_DNA"/>
</dbReference>
<evidence type="ECO:0000256" key="2">
    <source>
        <dbReference type="SAM" id="Phobius"/>
    </source>
</evidence>
<feature type="region of interest" description="Disordered" evidence="1">
    <location>
        <begin position="92"/>
        <end position="118"/>
    </location>
</feature>
<keyword evidence="2" id="KW-0472">Membrane</keyword>
<dbReference type="Proteomes" id="UP000675881">
    <property type="component" value="Chromosome 2"/>
</dbReference>
<sequence length="278" mass="32309">MTDLDRKYLFSLHHLISSLMEYSIFQAVPAKVYLEKEDHAEEFNYENLEKPRKEDYYEDMVFKTNKQNWSLKEASYESSSYEDIDISKNITSSSPSTPNYTEEYANISPNNNSRSSSPKSLEEFIKNLPLFCIWIELIKIQYNAKRFREDLTEKRSTSTSYAILCIIIFTSATAFICAGSFLLYQSLQGNIMTLKDRPQKVESSNKTSSIIHQLSEEKYIWGTWNSWSDCSSNHCIPGQTKVRTRKCYDLRNRREVIIDLTPCVQDDSSNVEIALCQC</sequence>
<reference evidence="3" key="1">
    <citation type="submission" date="2021-02" db="EMBL/GenBank/DDBJ databases">
        <authorList>
            <person name="Bekaert M."/>
        </authorList>
    </citation>
    <scope>NUCLEOTIDE SEQUENCE</scope>
    <source>
        <strain evidence="3">IoA-00</strain>
    </source>
</reference>
<accession>A0A7R8CS91</accession>
<protein>
    <submittedName>
        <fullName evidence="3">(salmon louse) hypothetical protein</fullName>
    </submittedName>
</protein>
<evidence type="ECO:0000313" key="4">
    <source>
        <dbReference type="Proteomes" id="UP000675881"/>
    </source>
</evidence>
<evidence type="ECO:0000256" key="1">
    <source>
        <dbReference type="SAM" id="MobiDB-lite"/>
    </source>
</evidence>
<gene>
    <name evidence="3" type="ORF">LSAA_6795</name>
</gene>
<feature type="transmembrane region" description="Helical" evidence="2">
    <location>
        <begin position="161"/>
        <end position="184"/>
    </location>
</feature>
<feature type="compositionally biased region" description="Low complexity" evidence="1">
    <location>
        <begin position="106"/>
        <end position="118"/>
    </location>
</feature>
<keyword evidence="2" id="KW-0812">Transmembrane</keyword>
<organism evidence="3 4">
    <name type="scientific">Lepeophtheirus salmonis</name>
    <name type="common">Salmon louse</name>
    <name type="synonym">Caligus salmonis</name>
    <dbReference type="NCBI Taxonomy" id="72036"/>
    <lineage>
        <taxon>Eukaryota</taxon>
        <taxon>Metazoa</taxon>
        <taxon>Ecdysozoa</taxon>
        <taxon>Arthropoda</taxon>
        <taxon>Crustacea</taxon>
        <taxon>Multicrustacea</taxon>
        <taxon>Hexanauplia</taxon>
        <taxon>Copepoda</taxon>
        <taxon>Siphonostomatoida</taxon>
        <taxon>Caligidae</taxon>
        <taxon>Lepeophtheirus</taxon>
    </lineage>
</organism>
<proteinExistence type="predicted"/>
<dbReference type="AlphaFoldDB" id="A0A7R8CS91"/>
<evidence type="ECO:0000313" key="3">
    <source>
        <dbReference type="EMBL" id="CAF2877436.1"/>
    </source>
</evidence>
<name>A0A7R8CS91_LEPSM</name>
<keyword evidence="2" id="KW-1133">Transmembrane helix</keyword>